<evidence type="ECO:0000313" key="7">
    <source>
        <dbReference type="EMBL" id="EXX65347.1"/>
    </source>
</evidence>
<protein>
    <submittedName>
        <fullName evidence="8">Rad53p</fullName>
    </submittedName>
</protein>
<dbReference type="PRINTS" id="PR00109">
    <property type="entry name" value="TYRKINASE"/>
</dbReference>
<accession>A0A015MXJ5</accession>
<evidence type="ECO:0000256" key="3">
    <source>
        <dbReference type="ARBA" id="ARBA00023134"/>
    </source>
</evidence>
<feature type="domain" description="Protein kinase" evidence="5">
    <location>
        <begin position="27"/>
        <end position="281"/>
    </location>
</feature>
<dbReference type="Pfam" id="PF02263">
    <property type="entry name" value="GBP"/>
    <property type="match status" value="1"/>
</dbReference>
<dbReference type="PROSITE" id="PS51715">
    <property type="entry name" value="G_GB1_RHD3"/>
    <property type="match status" value="1"/>
</dbReference>
<dbReference type="PANTHER" id="PTHR44329">
    <property type="entry name" value="SERINE/THREONINE-PROTEIN KINASE TNNI3K-RELATED"/>
    <property type="match status" value="1"/>
</dbReference>
<evidence type="ECO:0000256" key="4">
    <source>
        <dbReference type="PROSITE-ProRule" id="PRU01052"/>
    </source>
</evidence>
<evidence type="ECO:0000259" key="6">
    <source>
        <dbReference type="PROSITE" id="PS51715"/>
    </source>
</evidence>
<dbReference type="AlphaFoldDB" id="A0A015MXJ5"/>
<feature type="domain" description="GB1/RHD3-type G" evidence="6">
    <location>
        <begin position="1074"/>
        <end position="1250"/>
    </location>
</feature>
<dbReference type="InterPro" id="IPR001245">
    <property type="entry name" value="Ser-Thr/Tyr_kinase_cat_dom"/>
</dbReference>
<dbReference type="HOGENOM" id="CLU_002764_0_0_1"/>
<dbReference type="InterPro" id="IPR015894">
    <property type="entry name" value="Guanylate-bd_N"/>
</dbReference>
<evidence type="ECO:0000256" key="1">
    <source>
        <dbReference type="ARBA" id="ARBA00008171"/>
    </source>
</evidence>
<evidence type="ECO:0000256" key="2">
    <source>
        <dbReference type="ARBA" id="ARBA00022741"/>
    </source>
</evidence>
<dbReference type="GO" id="GO:0005525">
    <property type="term" value="F:GTP binding"/>
    <property type="evidence" value="ECO:0007669"/>
    <property type="project" value="UniProtKB-KW"/>
</dbReference>
<dbReference type="InterPro" id="IPR051681">
    <property type="entry name" value="Ser/Thr_Kinases-Pseudokinases"/>
</dbReference>
<dbReference type="Proteomes" id="UP000022910">
    <property type="component" value="Unassembled WGS sequence"/>
</dbReference>
<dbReference type="EMBL" id="JEMT01022375">
    <property type="protein sequence ID" value="EXX65347.1"/>
    <property type="molecule type" value="Genomic_DNA"/>
</dbReference>
<comment type="caution">
    <text evidence="8">The sequence shown here is derived from an EMBL/GenBank/DDBJ whole genome shotgun (WGS) entry which is preliminary data.</text>
</comment>
<keyword evidence="9" id="KW-1185">Reference proteome</keyword>
<dbReference type="EMBL" id="JEMT01016109">
    <property type="protein sequence ID" value="EXX71523.1"/>
    <property type="molecule type" value="Genomic_DNA"/>
</dbReference>
<gene>
    <name evidence="8" type="ORF">RirG_077760</name>
    <name evidence="7" type="ORF">RirG_134200</name>
</gene>
<sequence>MKFLKEWICEIDERINDNIDYFAYNAFRNLEEIDKETANGTFKKADLENQRITVVIKNLNNPKINENDFKEFITKLKVFHKINHPNIIRFLGLTRDTNENYFLVLEYANEGNLRDYLKSKFNMLKWNDNIQMAQDITCGLMFLHSEQIIHGNLHADTILIKNGRLMITDFGLSVEATSLVSENIENIVYVEPRHLHDSSYKLDMRSDVYSLGVLLWELSSGRPPFLNYGQGEFSLTRTLIINGKREDPIESTPLEYQKLYQQCWHNSPDIRPEINEVHEILSQLNLRFKIFNDLLTKQQIIKKFKLNYGLISTEDNATPSMKEIFEDGELNMSLYEEQPIVYVNINVNDLRSADACINFPIAEITYNGDLLETFDNNDESFGHFFAKKILVGGKLFIKGFSSASQTQIDVLKFYLFCAYNSSKYSAEIQFNKLFGLNLLPKIVTLDGEELNTHEKLIEWMNNLYQNKKIDIISYSLIPISQLSLKKLLLIDELESFNEKQPGVVNFEEKLSLKKWIGNTMYDNLVNWADNLHLFKGLIINEDYKIRISKKIAVNLNKFPEVNLISDRTYPKMIMPSTNLEVILISNNIFSIKDLSTFPFIKNNVKHYEDYIHILFKHERYEILFNKDHIKPTKEFEKLIESALNSLKPLKALQDIFNEYGHLFPQRIILGKSLKNISPTTTSEIELEHLTFDDLNVPYLLTREGEVVEKNDLYDWIQKINNNNLEIIEFDNIIPLYKLLEVNQQRKIDNVLKNNYGIIMTGIADLKDLDSNNVVHYKRINLNSESVLESEDYEVFGSIISEDNIKLEQICVNFGLFDFSGFYAIIEKLKKTSFDITKCYVLWMIVGNPSKLSVLSPNNREFQVDCIKESITLQPNKSNYCIKIPFPLSLGYTISVHTYYSSSNYESFNIIKLIEWNDKFINIQITRNESNKITTNQRIISDDNFDEYKNSLTNFEVDLHICILSTNYKSLKIDDRECEYSLDLIGYILTKENLNERLADGIDKFGRSFTDDVQNDISKASNIQNPAKGNRFGREIVFREGAPVQLLNFREKSENEKFGQIVLNPKALDIIREINEPLAIISVVGSSRSGKSWFANVLHGRHDGFDLGAKVGGCTRGIYMWSPPFKITSEQPNGKITQKRVIVLDSEGIDDPSQDENWATKLFILCLVISSTFIYNINGVVGKENIGKLHLMADLSNFIKEPEYGDFLPRLVILLRDFNLETPDNFKDYFLKQMNHINTDGELIIEEIWLN</sequence>
<dbReference type="SUPFAM" id="SSF56112">
    <property type="entry name" value="Protein kinase-like (PK-like)"/>
    <property type="match status" value="1"/>
</dbReference>
<dbReference type="SUPFAM" id="SSF52540">
    <property type="entry name" value="P-loop containing nucleoside triphosphate hydrolases"/>
    <property type="match status" value="1"/>
</dbReference>
<name>A0A015MXJ5_RHIIW</name>
<dbReference type="Gene3D" id="3.40.50.300">
    <property type="entry name" value="P-loop containing nucleotide triphosphate hydrolases"/>
    <property type="match status" value="1"/>
</dbReference>
<dbReference type="InterPro" id="IPR027417">
    <property type="entry name" value="P-loop_NTPase"/>
</dbReference>
<proteinExistence type="inferred from homology"/>
<dbReference type="Gene3D" id="1.10.510.10">
    <property type="entry name" value="Transferase(Phosphotransferase) domain 1"/>
    <property type="match status" value="1"/>
</dbReference>
<dbReference type="InterPro" id="IPR011009">
    <property type="entry name" value="Kinase-like_dom_sf"/>
</dbReference>
<dbReference type="Pfam" id="PF07714">
    <property type="entry name" value="PK_Tyr_Ser-Thr"/>
    <property type="match status" value="1"/>
</dbReference>
<organism evidence="8 9">
    <name type="scientific">Rhizophagus irregularis (strain DAOM 197198w)</name>
    <name type="common">Glomus intraradices</name>
    <dbReference type="NCBI Taxonomy" id="1432141"/>
    <lineage>
        <taxon>Eukaryota</taxon>
        <taxon>Fungi</taxon>
        <taxon>Fungi incertae sedis</taxon>
        <taxon>Mucoromycota</taxon>
        <taxon>Glomeromycotina</taxon>
        <taxon>Glomeromycetes</taxon>
        <taxon>Glomerales</taxon>
        <taxon>Glomeraceae</taxon>
        <taxon>Rhizophagus</taxon>
    </lineage>
</organism>
<dbReference type="InterPro" id="IPR000719">
    <property type="entry name" value="Prot_kinase_dom"/>
</dbReference>
<dbReference type="GO" id="GO:0004674">
    <property type="term" value="F:protein serine/threonine kinase activity"/>
    <property type="evidence" value="ECO:0007669"/>
    <property type="project" value="TreeGrafter"/>
</dbReference>
<keyword evidence="2" id="KW-0547">Nucleotide-binding</keyword>
<comment type="similarity">
    <text evidence="1">Belongs to the protein kinase superfamily. TKL Ser/Thr protein kinase family. ROCO subfamily.</text>
</comment>
<evidence type="ECO:0000313" key="9">
    <source>
        <dbReference type="Proteomes" id="UP000022910"/>
    </source>
</evidence>
<comment type="similarity">
    <text evidence="4">Belongs to the TRAFAC class dynamin-like GTPase superfamily. GB1/RHD3 GTPase family.</text>
</comment>
<evidence type="ECO:0000313" key="8">
    <source>
        <dbReference type="EMBL" id="EXX71523.1"/>
    </source>
</evidence>
<dbReference type="PROSITE" id="PS50011">
    <property type="entry name" value="PROTEIN_KINASE_DOM"/>
    <property type="match status" value="1"/>
</dbReference>
<dbReference type="InterPro" id="IPR030386">
    <property type="entry name" value="G_GB1_RHD3_dom"/>
</dbReference>
<dbReference type="GO" id="GO:0005524">
    <property type="term" value="F:ATP binding"/>
    <property type="evidence" value="ECO:0007669"/>
    <property type="project" value="InterPro"/>
</dbReference>
<dbReference type="GO" id="GO:0003924">
    <property type="term" value="F:GTPase activity"/>
    <property type="evidence" value="ECO:0007669"/>
    <property type="project" value="InterPro"/>
</dbReference>
<evidence type="ECO:0000259" key="5">
    <source>
        <dbReference type="PROSITE" id="PS50011"/>
    </source>
</evidence>
<reference evidence="8 9" key="1">
    <citation type="submission" date="2014-02" db="EMBL/GenBank/DDBJ databases">
        <title>Single nucleus genome sequencing reveals high similarity among nuclei of an endomycorrhizal fungus.</title>
        <authorList>
            <person name="Lin K."/>
            <person name="Geurts R."/>
            <person name="Zhang Z."/>
            <person name="Limpens E."/>
            <person name="Saunders D.G."/>
            <person name="Mu D."/>
            <person name="Pang E."/>
            <person name="Cao H."/>
            <person name="Cha H."/>
            <person name="Lin T."/>
            <person name="Zhou Q."/>
            <person name="Shang Y."/>
            <person name="Li Y."/>
            <person name="Ivanov S."/>
            <person name="Sharma T."/>
            <person name="Velzen R.V."/>
            <person name="Ruijter N.D."/>
            <person name="Aanen D.K."/>
            <person name="Win J."/>
            <person name="Kamoun S."/>
            <person name="Bisseling T."/>
            <person name="Huang S."/>
        </authorList>
    </citation>
    <scope>NUCLEOTIDE SEQUENCE [LARGE SCALE GENOMIC DNA]</scope>
    <source>
        <strain evidence="8">DAOM 197198w</strain>
        <strain evidence="9">DAOM197198w</strain>
    </source>
</reference>
<keyword evidence="3" id="KW-0342">GTP-binding</keyword>